<evidence type="ECO:0000313" key="13">
    <source>
        <dbReference type="Proteomes" id="UP000831607"/>
    </source>
</evidence>
<keyword evidence="5" id="KW-0501">Molybdenum cofactor biosynthesis</keyword>
<dbReference type="NCBIfam" id="NF007959">
    <property type="entry name" value="PRK10678.1"/>
    <property type="match status" value="1"/>
</dbReference>
<evidence type="ECO:0000256" key="3">
    <source>
        <dbReference type="ARBA" id="ARBA00011950"/>
    </source>
</evidence>
<keyword evidence="13" id="KW-1185">Reference proteome</keyword>
<organism evidence="12 13">
    <name type="scientific">Orrella daihaiensis</name>
    <dbReference type="NCBI Taxonomy" id="2782176"/>
    <lineage>
        <taxon>Bacteria</taxon>
        <taxon>Pseudomonadati</taxon>
        <taxon>Pseudomonadota</taxon>
        <taxon>Betaproteobacteria</taxon>
        <taxon>Burkholderiales</taxon>
        <taxon>Alcaligenaceae</taxon>
        <taxon>Orrella</taxon>
    </lineage>
</organism>
<comment type="subunit">
    <text evidence="6">Heterotetramer of 2 MoaD subunits and 2 MoaE subunits. Also stable as homodimer. The enzyme changes between these two forms during catalysis.</text>
</comment>
<reference evidence="12 13" key="1">
    <citation type="submission" date="2020-11" db="EMBL/GenBank/DDBJ databases">
        <title>Algicoccus daihaiensis sp.nov., isolated from Daihai Lake in Inner Mongolia.</title>
        <authorList>
            <person name="Kai J."/>
        </authorList>
    </citation>
    <scope>NUCLEOTIDE SEQUENCE [LARGE SCALE GENOMIC DNA]</scope>
    <source>
        <strain evidence="13">f23</strain>
    </source>
</reference>
<dbReference type="InterPro" id="IPR003448">
    <property type="entry name" value="Mopterin_biosynth_MoaE"/>
</dbReference>
<dbReference type="Proteomes" id="UP000831607">
    <property type="component" value="Chromosome"/>
</dbReference>
<dbReference type="GO" id="GO:0030366">
    <property type="term" value="F:molybdopterin synthase activity"/>
    <property type="evidence" value="ECO:0007669"/>
    <property type="project" value="UniProtKB-EC"/>
</dbReference>
<evidence type="ECO:0000256" key="11">
    <source>
        <dbReference type="ARBA" id="ARBA00049878"/>
    </source>
</evidence>
<gene>
    <name evidence="12" type="primary">moaE</name>
    <name evidence="12" type="ORF">DHf2319_03710</name>
</gene>
<keyword evidence="12" id="KW-0808">Transferase</keyword>
<evidence type="ECO:0000256" key="9">
    <source>
        <dbReference type="ARBA" id="ARBA00030781"/>
    </source>
</evidence>
<dbReference type="PANTHER" id="PTHR23404">
    <property type="entry name" value="MOLYBDOPTERIN SYNTHASE RELATED"/>
    <property type="match status" value="1"/>
</dbReference>
<evidence type="ECO:0000256" key="6">
    <source>
        <dbReference type="ARBA" id="ARBA00026066"/>
    </source>
</evidence>
<evidence type="ECO:0000256" key="2">
    <source>
        <dbReference type="ARBA" id="ARBA00005426"/>
    </source>
</evidence>
<dbReference type="EC" id="2.8.1.12" evidence="3"/>
<dbReference type="Pfam" id="PF02391">
    <property type="entry name" value="MoaE"/>
    <property type="match status" value="1"/>
</dbReference>
<evidence type="ECO:0000256" key="4">
    <source>
        <dbReference type="ARBA" id="ARBA00013858"/>
    </source>
</evidence>
<name>A0ABY4ALH2_9BURK</name>
<evidence type="ECO:0000256" key="7">
    <source>
        <dbReference type="ARBA" id="ARBA00029745"/>
    </source>
</evidence>
<evidence type="ECO:0000256" key="10">
    <source>
        <dbReference type="ARBA" id="ARBA00032474"/>
    </source>
</evidence>
<dbReference type="InterPro" id="IPR036563">
    <property type="entry name" value="MoaE_sf"/>
</dbReference>
<dbReference type="SUPFAM" id="SSF54690">
    <property type="entry name" value="Molybdopterin synthase subunit MoaE"/>
    <property type="match status" value="1"/>
</dbReference>
<comment type="catalytic activity">
    <reaction evidence="11">
        <text>2 [molybdopterin-synthase sulfur-carrier protein]-C-terminal-Gly-aminoethanethioate + cyclic pyranopterin phosphate + H2O = molybdopterin + 2 [molybdopterin-synthase sulfur-carrier protein]-C-terminal Gly-Gly + 2 H(+)</text>
        <dbReference type="Rhea" id="RHEA:26333"/>
        <dbReference type="Rhea" id="RHEA-COMP:12202"/>
        <dbReference type="Rhea" id="RHEA-COMP:19907"/>
        <dbReference type="ChEBI" id="CHEBI:15377"/>
        <dbReference type="ChEBI" id="CHEBI:15378"/>
        <dbReference type="ChEBI" id="CHEBI:58698"/>
        <dbReference type="ChEBI" id="CHEBI:59648"/>
        <dbReference type="ChEBI" id="CHEBI:90778"/>
        <dbReference type="ChEBI" id="CHEBI:232372"/>
        <dbReference type="EC" id="2.8.1.12"/>
    </reaction>
</comment>
<proteinExistence type="inferred from homology"/>
<dbReference type="RefSeq" id="WP_243479452.1">
    <property type="nucleotide sequence ID" value="NZ_CP063982.1"/>
</dbReference>
<protein>
    <recommendedName>
        <fullName evidence="4">Molybdopterin synthase catalytic subunit</fullName>
        <ecNumber evidence="3">2.8.1.12</ecNumber>
    </recommendedName>
    <alternativeName>
        <fullName evidence="9">MPT synthase subunit 2</fullName>
    </alternativeName>
    <alternativeName>
        <fullName evidence="7">Molybdenum cofactor biosynthesis protein E</fullName>
    </alternativeName>
    <alternativeName>
        <fullName evidence="8">Molybdopterin-converting factor large subunit</fullName>
    </alternativeName>
    <alternativeName>
        <fullName evidence="10">Molybdopterin-converting factor subunit 2</fullName>
    </alternativeName>
</protein>
<dbReference type="CDD" id="cd00756">
    <property type="entry name" value="MoaE"/>
    <property type="match status" value="1"/>
</dbReference>
<evidence type="ECO:0000313" key="12">
    <source>
        <dbReference type="EMBL" id="UOD51024.1"/>
    </source>
</evidence>
<dbReference type="EMBL" id="CP063982">
    <property type="protein sequence ID" value="UOD51024.1"/>
    <property type="molecule type" value="Genomic_DNA"/>
</dbReference>
<comment type="pathway">
    <text evidence="1">Cofactor biosynthesis; molybdopterin biosynthesis.</text>
</comment>
<comment type="similarity">
    <text evidence="2">Belongs to the MoaE family.</text>
</comment>
<accession>A0ABY4ALH2</accession>
<dbReference type="Gene3D" id="3.90.1170.40">
    <property type="entry name" value="Molybdopterin biosynthesis MoaE subunit"/>
    <property type="match status" value="1"/>
</dbReference>
<evidence type="ECO:0000256" key="1">
    <source>
        <dbReference type="ARBA" id="ARBA00005046"/>
    </source>
</evidence>
<evidence type="ECO:0000256" key="8">
    <source>
        <dbReference type="ARBA" id="ARBA00030407"/>
    </source>
</evidence>
<sequence>MDSLFQAKVQTEAFDFGEEYYTFLDGDRAAGAVASFVGRVREINDDQDIKTLELEHYPGMTEKVMLEVLNEARQRWPLLGARVIHRVGPLKPGENIVLVLTASAHRHAALDSCAFIMDHLKTRATFWKKETTPQGEHWIKGRDSDELARARWDQNQSGKQS</sequence>
<evidence type="ECO:0000256" key="5">
    <source>
        <dbReference type="ARBA" id="ARBA00023150"/>
    </source>
</evidence>